<protein>
    <submittedName>
        <fullName evidence="1">Uncharacterized protein</fullName>
    </submittedName>
</protein>
<dbReference type="EMBL" id="CM037619">
    <property type="protein sequence ID" value="KAH8008401.1"/>
    <property type="molecule type" value="Genomic_DNA"/>
</dbReference>
<evidence type="ECO:0000313" key="2">
    <source>
        <dbReference type="Proteomes" id="UP000827872"/>
    </source>
</evidence>
<accession>A0ACB8FSA4</accession>
<proteinExistence type="predicted"/>
<name>A0ACB8FSA4_9SAUR</name>
<keyword evidence="2" id="KW-1185">Reference proteome</keyword>
<sequence>MPANGAHPHPPELHVEYGDEVLLWGGVGMPRASPGHPCTQLRPCGSLTSRFTTSTTNSGRASRSSTKPPSKPTPRGNTPPPQQDLDHVTVFSFSWCWLKAAQRAACAQWDLPGSCVFMGI</sequence>
<gene>
    <name evidence="1" type="ORF">K3G42_029459</name>
</gene>
<comment type="caution">
    <text evidence="1">The sequence shown here is derived from an EMBL/GenBank/DDBJ whole genome shotgun (WGS) entry which is preliminary data.</text>
</comment>
<organism evidence="1 2">
    <name type="scientific">Sphaerodactylus townsendi</name>
    <dbReference type="NCBI Taxonomy" id="933632"/>
    <lineage>
        <taxon>Eukaryota</taxon>
        <taxon>Metazoa</taxon>
        <taxon>Chordata</taxon>
        <taxon>Craniata</taxon>
        <taxon>Vertebrata</taxon>
        <taxon>Euteleostomi</taxon>
        <taxon>Lepidosauria</taxon>
        <taxon>Squamata</taxon>
        <taxon>Bifurcata</taxon>
        <taxon>Gekkota</taxon>
        <taxon>Sphaerodactylidae</taxon>
        <taxon>Sphaerodactylus</taxon>
    </lineage>
</organism>
<reference evidence="1" key="1">
    <citation type="submission" date="2021-08" db="EMBL/GenBank/DDBJ databases">
        <title>The first chromosome-level gecko genome reveals the dynamic sex chromosomes of Neotropical dwarf geckos (Sphaerodactylidae: Sphaerodactylus).</title>
        <authorList>
            <person name="Pinto B.J."/>
            <person name="Keating S.E."/>
            <person name="Gamble T."/>
        </authorList>
    </citation>
    <scope>NUCLEOTIDE SEQUENCE</scope>
    <source>
        <strain evidence="1">TG3544</strain>
    </source>
</reference>
<dbReference type="Proteomes" id="UP000827872">
    <property type="component" value="Linkage Group LG06"/>
</dbReference>
<evidence type="ECO:0000313" key="1">
    <source>
        <dbReference type="EMBL" id="KAH8008401.1"/>
    </source>
</evidence>